<evidence type="ECO:0000256" key="1">
    <source>
        <dbReference type="SAM" id="MobiDB-lite"/>
    </source>
</evidence>
<evidence type="ECO:0000313" key="2">
    <source>
        <dbReference type="EMBL" id="ORZ31420.1"/>
    </source>
</evidence>
<reference evidence="2 3" key="1">
    <citation type="submission" date="2016-07" db="EMBL/GenBank/DDBJ databases">
        <title>Pervasive Adenine N6-methylation of Active Genes in Fungi.</title>
        <authorList>
            <consortium name="DOE Joint Genome Institute"/>
            <person name="Mondo S.J."/>
            <person name="Dannebaum R.O."/>
            <person name="Kuo R.C."/>
            <person name="Labutti K."/>
            <person name="Haridas S."/>
            <person name="Kuo A."/>
            <person name="Salamov A."/>
            <person name="Ahrendt S.R."/>
            <person name="Lipzen A."/>
            <person name="Sullivan W."/>
            <person name="Andreopoulos W.B."/>
            <person name="Clum A."/>
            <person name="Lindquist E."/>
            <person name="Daum C."/>
            <person name="Ramamoorthy G.K."/>
            <person name="Gryganskyi A."/>
            <person name="Culley D."/>
            <person name="Magnuson J.K."/>
            <person name="James T.Y."/>
            <person name="O'Malley M.A."/>
            <person name="Stajich J.E."/>
            <person name="Spatafora J.W."/>
            <person name="Visel A."/>
            <person name="Grigoriev I.V."/>
        </authorList>
    </citation>
    <scope>NUCLEOTIDE SEQUENCE [LARGE SCALE GENOMIC DNA]</scope>
    <source>
        <strain evidence="2 3">PL171</strain>
    </source>
</reference>
<evidence type="ECO:0000313" key="3">
    <source>
        <dbReference type="Proteomes" id="UP000193411"/>
    </source>
</evidence>
<sequence length="90" mass="9395">MRVATGNNESDAKTLSGPAANGSCSACHASSLKAYRSTRSLLRSVNCDSSSRRHFARMAGDSRNLAAQLRLLRTALSTATICCSTSVSGV</sequence>
<comment type="caution">
    <text evidence="2">The sequence shown here is derived from an EMBL/GenBank/DDBJ whole genome shotgun (WGS) entry which is preliminary data.</text>
</comment>
<dbReference type="Proteomes" id="UP000193411">
    <property type="component" value="Unassembled WGS sequence"/>
</dbReference>
<keyword evidence="3" id="KW-1185">Reference proteome</keyword>
<proteinExistence type="predicted"/>
<dbReference type="EMBL" id="MCFL01000060">
    <property type="protein sequence ID" value="ORZ31420.1"/>
    <property type="molecule type" value="Genomic_DNA"/>
</dbReference>
<dbReference type="AlphaFoldDB" id="A0A1Y2HA00"/>
<organism evidence="2 3">
    <name type="scientific">Catenaria anguillulae PL171</name>
    <dbReference type="NCBI Taxonomy" id="765915"/>
    <lineage>
        <taxon>Eukaryota</taxon>
        <taxon>Fungi</taxon>
        <taxon>Fungi incertae sedis</taxon>
        <taxon>Blastocladiomycota</taxon>
        <taxon>Blastocladiomycetes</taxon>
        <taxon>Blastocladiales</taxon>
        <taxon>Catenariaceae</taxon>
        <taxon>Catenaria</taxon>
    </lineage>
</organism>
<name>A0A1Y2HA00_9FUNG</name>
<accession>A0A1Y2HA00</accession>
<protein>
    <submittedName>
        <fullName evidence="2">Uncharacterized protein</fullName>
    </submittedName>
</protein>
<gene>
    <name evidence="2" type="ORF">BCR44DRAFT_1442285</name>
</gene>
<feature type="region of interest" description="Disordered" evidence="1">
    <location>
        <begin position="1"/>
        <end position="24"/>
    </location>
</feature>